<dbReference type="Proteomes" id="UP000078576">
    <property type="component" value="Unassembled WGS sequence"/>
</dbReference>
<dbReference type="GO" id="GO:0072546">
    <property type="term" value="C:EMC complex"/>
    <property type="evidence" value="ECO:0007669"/>
    <property type="project" value="TreeGrafter"/>
</dbReference>
<dbReference type="GO" id="GO:0034975">
    <property type="term" value="P:protein folding in endoplasmic reticulum"/>
    <property type="evidence" value="ECO:0007669"/>
    <property type="project" value="TreeGrafter"/>
</dbReference>
<reference evidence="9" key="1">
    <citation type="submission" date="2014-12" db="EMBL/GenBank/DDBJ databases">
        <title>Genome Sequence of Valsa Canker Pathogens Uncovers a Specific Adaption of Colonization on Woody Bark.</title>
        <authorList>
            <person name="Yin Z."/>
            <person name="Liu H."/>
            <person name="Gao X."/>
            <person name="Li Z."/>
            <person name="Song N."/>
            <person name="Ke X."/>
            <person name="Dai Q."/>
            <person name="Wu Y."/>
            <person name="Sun Y."/>
            <person name="Xu J.-R."/>
            <person name="Kang Z.K."/>
            <person name="Wang L."/>
            <person name="Huang L."/>
        </authorList>
    </citation>
    <scope>NUCLEOTIDE SEQUENCE [LARGE SCALE GENOMIC DNA]</scope>
    <source>
        <strain evidence="9">SXYL134</strain>
    </source>
</reference>
<dbReference type="PANTHER" id="PTHR13116">
    <property type="entry name" value="ER MEMBRANE PROTEIN COMPLEX SUBUNIT 3"/>
    <property type="match status" value="1"/>
</dbReference>
<gene>
    <name evidence="8" type="ORF">VP1G_05150</name>
</gene>
<dbReference type="InterPro" id="IPR002809">
    <property type="entry name" value="EMC3/TMCO1"/>
</dbReference>
<keyword evidence="9" id="KW-1185">Reference proteome</keyword>
<evidence type="ECO:0000256" key="3">
    <source>
        <dbReference type="ARBA" id="ARBA00020822"/>
    </source>
</evidence>
<dbReference type="AlphaFoldDB" id="A0A194V204"/>
<feature type="transmembrane region" description="Helical" evidence="7">
    <location>
        <begin position="127"/>
        <end position="147"/>
    </location>
</feature>
<keyword evidence="4 7" id="KW-0812">Transmembrane</keyword>
<evidence type="ECO:0000256" key="7">
    <source>
        <dbReference type="SAM" id="Phobius"/>
    </source>
</evidence>
<keyword evidence="5 7" id="KW-1133">Transmembrane helix</keyword>
<feature type="transmembrane region" description="Helical" evidence="7">
    <location>
        <begin position="15"/>
        <end position="33"/>
    </location>
</feature>
<dbReference type="EMBL" id="KN714705">
    <property type="protein sequence ID" value="KUI57876.1"/>
    <property type="molecule type" value="Genomic_DNA"/>
</dbReference>
<evidence type="ECO:0000256" key="2">
    <source>
        <dbReference type="ARBA" id="ARBA00005376"/>
    </source>
</evidence>
<accession>A0A194V204</accession>
<evidence type="ECO:0000256" key="4">
    <source>
        <dbReference type="ARBA" id="ARBA00022692"/>
    </source>
</evidence>
<keyword evidence="6 7" id="KW-0472">Membrane</keyword>
<evidence type="ECO:0000256" key="6">
    <source>
        <dbReference type="ARBA" id="ARBA00023136"/>
    </source>
</evidence>
<feature type="transmembrane region" description="Helical" evidence="7">
    <location>
        <begin position="209"/>
        <end position="227"/>
    </location>
</feature>
<dbReference type="Pfam" id="PF01956">
    <property type="entry name" value="EMC3_TMCO1"/>
    <property type="match status" value="2"/>
</dbReference>
<organism evidence="8 9">
    <name type="scientific">Cytospora mali</name>
    <name type="common">Apple Valsa canker fungus</name>
    <name type="synonym">Valsa mali</name>
    <dbReference type="NCBI Taxonomy" id="578113"/>
    <lineage>
        <taxon>Eukaryota</taxon>
        <taxon>Fungi</taxon>
        <taxon>Dikarya</taxon>
        <taxon>Ascomycota</taxon>
        <taxon>Pezizomycotina</taxon>
        <taxon>Sordariomycetes</taxon>
        <taxon>Sordariomycetidae</taxon>
        <taxon>Diaporthales</taxon>
        <taxon>Cytosporaceae</taxon>
        <taxon>Cytospora</taxon>
    </lineage>
</organism>
<comment type="subcellular location">
    <subcellularLocation>
        <location evidence="1">Membrane</location>
        <topology evidence="1">Multi-pass membrane protein</topology>
    </subcellularLocation>
</comment>
<comment type="similarity">
    <text evidence="2">Belongs to the EMC3 family.</text>
</comment>
<evidence type="ECO:0000256" key="5">
    <source>
        <dbReference type="ARBA" id="ARBA00022989"/>
    </source>
</evidence>
<dbReference type="OrthoDB" id="6745403at2759"/>
<dbReference type="STRING" id="694573.A0A194V204"/>
<evidence type="ECO:0000256" key="1">
    <source>
        <dbReference type="ARBA" id="ARBA00004141"/>
    </source>
</evidence>
<protein>
    <recommendedName>
        <fullName evidence="3">ER membrane protein complex subunit 3</fullName>
    </recommendedName>
</protein>
<name>A0A194V204_CYTMA</name>
<sequence length="408" mass="45354">MAQVPVQTIHRDPQLFYWILFPITIVMVLTGILRHYATVLLAATPKAQDLRTIREQRSLAHGIQVRQNFHVLSKRSFNARRDALTAAYESGSYLKAPENIGQAPPNPMTDPNAMEGMMGAMKGQMAMIIPNTLIMSWINAFFSGYVISTLRRRMWSTECGREAPFFWETENANGTFTVKLPFPLTIKFKSMLQAGVATKDMDPRWMSSVSWYFLCIFGLQPVFNFILGSDNAANQMAQQMGQMGSQPGQQMFGPGVDPNKQFLGEAENLAVIEHYSVLDTVEDRLLEERASQTRLLHGSLDDIGRFSLLLGLLLVAGRGGRLRGCLVVPLLADDGQADSLVDIPVHRTCLVVVPDPQLLVVVELATLRELLGLDNDVAEELCPDVDALRRALGYPAHDDFALEGAENY</sequence>
<evidence type="ECO:0000313" key="9">
    <source>
        <dbReference type="Proteomes" id="UP000078576"/>
    </source>
</evidence>
<proteinExistence type="inferred from homology"/>
<dbReference type="SMART" id="SM01415">
    <property type="entry name" value="DUF106"/>
    <property type="match status" value="1"/>
</dbReference>
<dbReference type="InterPro" id="IPR008568">
    <property type="entry name" value="EMC3"/>
</dbReference>
<evidence type="ECO:0000313" key="8">
    <source>
        <dbReference type="EMBL" id="KUI57876.1"/>
    </source>
</evidence>
<dbReference type="PANTHER" id="PTHR13116:SF5">
    <property type="entry name" value="ER MEMBRANE PROTEIN COMPLEX SUBUNIT 3"/>
    <property type="match status" value="1"/>
</dbReference>